<dbReference type="AlphaFoldDB" id="A0A9D2A0U4"/>
<gene>
    <name evidence="2" type="ORF">H9729_07380</name>
</gene>
<proteinExistence type="predicted"/>
<dbReference type="EMBL" id="DXCQ01000067">
    <property type="protein sequence ID" value="HIY97494.1"/>
    <property type="molecule type" value="Genomic_DNA"/>
</dbReference>
<evidence type="ECO:0000256" key="1">
    <source>
        <dbReference type="SAM" id="Phobius"/>
    </source>
</evidence>
<name>A0A9D2A0U4_9FIRM</name>
<dbReference type="Gene3D" id="1.10.1760.20">
    <property type="match status" value="1"/>
</dbReference>
<feature type="transmembrane region" description="Helical" evidence="1">
    <location>
        <begin position="216"/>
        <end position="241"/>
    </location>
</feature>
<evidence type="ECO:0000313" key="3">
    <source>
        <dbReference type="Proteomes" id="UP000886750"/>
    </source>
</evidence>
<dbReference type="GO" id="GO:0022857">
    <property type="term" value="F:transmembrane transporter activity"/>
    <property type="evidence" value="ECO:0007669"/>
    <property type="project" value="InterPro"/>
</dbReference>
<keyword evidence="1" id="KW-1133">Transmembrane helix</keyword>
<feature type="transmembrane region" description="Helical" evidence="1">
    <location>
        <begin position="62"/>
        <end position="80"/>
    </location>
</feature>
<feature type="transmembrane region" description="Helical" evidence="1">
    <location>
        <begin position="121"/>
        <end position="149"/>
    </location>
</feature>
<keyword evidence="1" id="KW-0812">Transmembrane</keyword>
<organism evidence="2 3">
    <name type="scientific">Candidatus Borkfalkia excrementigallinarum</name>
    <dbReference type="NCBI Taxonomy" id="2838506"/>
    <lineage>
        <taxon>Bacteria</taxon>
        <taxon>Bacillati</taxon>
        <taxon>Bacillota</taxon>
        <taxon>Clostridia</taxon>
        <taxon>Christensenellales</taxon>
        <taxon>Christensenellaceae</taxon>
        <taxon>Candidatus Borkfalkia</taxon>
    </lineage>
</organism>
<feature type="transmembrane region" description="Helical" evidence="1">
    <location>
        <begin position="92"/>
        <end position="109"/>
    </location>
</feature>
<feature type="transmembrane region" description="Helical" evidence="1">
    <location>
        <begin position="155"/>
        <end position="173"/>
    </location>
</feature>
<feature type="transmembrane region" description="Helical" evidence="1">
    <location>
        <begin position="180"/>
        <end position="204"/>
    </location>
</feature>
<sequence length="263" mass="28794">MDRSLLTISAPVTAAAAVQEPTKVQAKRKSGVPWRTVISFAVYLVLIPLVIFIGVKLFADRKYNLISILIAFLACVPFFIGFEKGKTGARELVVIAVMSAISVLGRLIFAPIPGFKPVTAIVIITGIAYGMQAGFLTGTLSAVVSNIFYGQGPWTPFQMFVWGFLGLLAGLLFKRGQKPNAIWLIIIGIVGGVAFSVMMDIWSVLNIDGTWNWARYLALLVSSLPFMAIYAVSNVIFLLLLTKPFLQKLNRVKDKYGLFAAKR</sequence>
<evidence type="ECO:0000313" key="2">
    <source>
        <dbReference type="EMBL" id="HIY97494.1"/>
    </source>
</evidence>
<dbReference type="InterPro" id="IPR024529">
    <property type="entry name" value="ECF_trnsprt_substrate-spec"/>
</dbReference>
<feature type="transmembrane region" description="Helical" evidence="1">
    <location>
        <begin position="36"/>
        <end position="55"/>
    </location>
</feature>
<reference evidence="2" key="2">
    <citation type="submission" date="2021-04" db="EMBL/GenBank/DDBJ databases">
        <authorList>
            <person name="Gilroy R."/>
        </authorList>
    </citation>
    <scope>NUCLEOTIDE SEQUENCE</scope>
    <source>
        <strain evidence="2">1345</strain>
    </source>
</reference>
<reference evidence="2" key="1">
    <citation type="journal article" date="2021" name="PeerJ">
        <title>Extensive microbial diversity within the chicken gut microbiome revealed by metagenomics and culture.</title>
        <authorList>
            <person name="Gilroy R."/>
            <person name="Ravi A."/>
            <person name="Getino M."/>
            <person name="Pursley I."/>
            <person name="Horton D.L."/>
            <person name="Alikhan N.F."/>
            <person name="Baker D."/>
            <person name="Gharbi K."/>
            <person name="Hall N."/>
            <person name="Watson M."/>
            <person name="Adriaenssens E.M."/>
            <person name="Foster-Nyarko E."/>
            <person name="Jarju S."/>
            <person name="Secka A."/>
            <person name="Antonio M."/>
            <person name="Oren A."/>
            <person name="Chaudhuri R.R."/>
            <person name="La Ragione R."/>
            <person name="Hildebrand F."/>
            <person name="Pallen M.J."/>
        </authorList>
    </citation>
    <scope>NUCLEOTIDE SEQUENCE</scope>
    <source>
        <strain evidence="2">1345</strain>
    </source>
</reference>
<dbReference type="Pfam" id="PF12822">
    <property type="entry name" value="ECF_trnsprt"/>
    <property type="match status" value="1"/>
</dbReference>
<accession>A0A9D2A0U4</accession>
<keyword evidence="1" id="KW-0472">Membrane</keyword>
<dbReference type="Proteomes" id="UP000886750">
    <property type="component" value="Unassembled WGS sequence"/>
</dbReference>
<comment type="caution">
    <text evidence="2">The sequence shown here is derived from an EMBL/GenBank/DDBJ whole genome shotgun (WGS) entry which is preliminary data.</text>
</comment>
<protein>
    <submittedName>
        <fullName evidence="2">ECF transporter S component</fullName>
    </submittedName>
</protein>